<feature type="region of interest" description="Disordered" evidence="1">
    <location>
        <begin position="150"/>
        <end position="180"/>
    </location>
</feature>
<dbReference type="Pfam" id="PF10263">
    <property type="entry name" value="SprT-like"/>
    <property type="match status" value="1"/>
</dbReference>
<accession>A0ABM0GV85</accession>
<organism evidence="3 4">
    <name type="scientific">Saccoglossus kowalevskii</name>
    <name type="common">Acorn worm</name>
    <dbReference type="NCBI Taxonomy" id="10224"/>
    <lineage>
        <taxon>Eukaryota</taxon>
        <taxon>Metazoa</taxon>
        <taxon>Hemichordata</taxon>
        <taxon>Enteropneusta</taxon>
        <taxon>Harrimaniidae</taxon>
        <taxon>Saccoglossus</taxon>
    </lineage>
</organism>
<dbReference type="RefSeq" id="XP_002738048.1">
    <property type="nucleotide sequence ID" value="XM_002738002.2"/>
</dbReference>
<feature type="compositionally biased region" description="Polar residues" evidence="1">
    <location>
        <begin position="233"/>
        <end position="243"/>
    </location>
</feature>
<dbReference type="InterPro" id="IPR006640">
    <property type="entry name" value="SprT-like_domain"/>
</dbReference>
<dbReference type="SMART" id="SM00731">
    <property type="entry name" value="SprT"/>
    <property type="match status" value="1"/>
</dbReference>
<feature type="region of interest" description="Disordered" evidence="1">
    <location>
        <begin position="205"/>
        <end position="249"/>
    </location>
</feature>
<dbReference type="InterPro" id="IPR035240">
    <property type="entry name" value="SprT_Zn_ribbon"/>
</dbReference>
<dbReference type="GeneID" id="100370422"/>
<dbReference type="Pfam" id="PF17283">
    <property type="entry name" value="Zn_ribbon_SprT"/>
    <property type="match status" value="1"/>
</dbReference>
<keyword evidence="3" id="KW-1185">Reference proteome</keyword>
<dbReference type="PANTHER" id="PTHR23099">
    <property type="entry name" value="TRANSCRIPTIONAL REGULATOR"/>
    <property type="match status" value="1"/>
</dbReference>
<protein>
    <submittedName>
        <fullName evidence="4">Acidic repeat-containing protein-like</fullName>
    </submittedName>
</protein>
<evidence type="ECO:0000256" key="1">
    <source>
        <dbReference type="SAM" id="MobiDB-lite"/>
    </source>
</evidence>
<name>A0ABM0GV85_SACKO</name>
<dbReference type="PANTHER" id="PTHR23099:SF0">
    <property type="entry name" value="GERM CELL NUCLEAR ACIDIC PROTEIN"/>
    <property type="match status" value="1"/>
</dbReference>
<dbReference type="Proteomes" id="UP000694865">
    <property type="component" value="Unplaced"/>
</dbReference>
<gene>
    <name evidence="4" type="primary">LOC100370422</name>
</gene>
<sequence>MSDIDDLFHRVSKKLGWSVDLEKPKSTEDELVDTKVPKIKFSEFLSDGSPVTDKSFDDEFADLSNKENTKDCSPKYTSYLTAVEPRTPTVIDRKCLLKSPDSNIIVVSSDADDEDSSDDDVFMVPLRERMQTQTCPPNVNKSVFSLGKHLKNGILNPDTESKKKSNKSHSYRNPKPSYIDVSSDDDEDFELLLSRLKTPKKTIHFSDSSAVPSKGTKRFTPKQSGKPAGTSKPVKTNQTTNSVHIEPIKKETADGNFLSSLADSQSQKSSSIYIREFRKNRDELTQRLFSLYNRTVFKDKLPSDMKITWNPKMRKTAGFCYYGRIRNVNGIEKTSRVELADKVCDSAERLRDTLIHELCHAAAWLVNGVHDGHGRYWKYWASLANLIHPQLPIISRCHTYEIHTKFTYQCVKCGYQIGRHSKSLKTDKFCCGICKGRFELLPQLKKDGTPAKTKTPNKFAIFVKDNYSTVKSKDKTMKHADIMKVLSAEFASKAKISTS</sequence>
<reference evidence="4" key="1">
    <citation type="submission" date="2025-08" db="UniProtKB">
        <authorList>
            <consortium name="RefSeq"/>
        </authorList>
    </citation>
    <scope>IDENTIFICATION</scope>
    <source>
        <tissue evidence="4">Testes</tissue>
    </source>
</reference>
<evidence type="ECO:0000313" key="4">
    <source>
        <dbReference type="RefSeq" id="XP_002738048.1"/>
    </source>
</evidence>
<feature type="domain" description="SprT-like" evidence="2">
    <location>
        <begin position="282"/>
        <end position="441"/>
    </location>
</feature>
<evidence type="ECO:0000259" key="2">
    <source>
        <dbReference type="SMART" id="SM00731"/>
    </source>
</evidence>
<proteinExistence type="predicted"/>
<evidence type="ECO:0000313" key="3">
    <source>
        <dbReference type="Proteomes" id="UP000694865"/>
    </source>
</evidence>